<protein>
    <submittedName>
        <fullName evidence="1">Uncharacterized protein</fullName>
    </submittedName>
</protein>
<reference evidence="1" key="5">
    <citation type="journal article" date="2021" name="G3 (Bethesda)">
        <title>Aegilops tauschii genome assembly Aet v5.0 features greater sequence contiguity and improved annotation.</title>
        <authorList>
            <person name="Wang L."/>
            <person name="Zhu T."/>
            <person name="Rodriguez J.C."/>
            <person name="Deal K.R."/>
            <person name="Dubcovsky J."/>
            <person name="McGuire P.E."/>
            <person name="Lux T."/>
            <person name="Spannagl M."/>
            <person name="Mayer K.F.X."/>
            <person name="Baldrich P."/>
            <person name="Meyers B.C."/>
            <person name="Huo N."/>
            <person name="Gu Y.Q."/>
            <person name="Zhou H."/>
            <person name="Devos K.M."/>
            <person name="Bennetzen J.L."/>
            <person name="Unver T."/>
            <person name="Budak H."/>
            <person name="Gulick P.J."/>
            <person name="Galiba G."/>
            <person name="Kalapos B."/>
            <person name="Nelson D.R."/>
            <person name="Li P."/>
            <person name="You F.M."/>
            <person name="Luo M.C."/>
            <person name="Dvorak J."/>
        </authorList>
    </citation>
    <scope>NUCLEOTIDE SEQUENCE [LARGE SCALE GENOMIC DNA]</scope>
    <source>
        <strain evidence="1">cv. AL8/78</strain>
    </source>
</reference>
<dbReference type="Proteomes" id="UP000015105">
    <property type="component" value="Chromosome 3D"/>
</dbReference>
<evidence type="ECO:0000313" key="2">
    <source>
        <dbReference type="Proteomes" id="UP000015105"/>
    </source>
</evidence>
<accession>A0A453DVC5</accession>
<keyword evidence="2" id="KW-1185">Reference proteome</keyword>
<dbReference type="AlphaFoldDB" id="A0A453DVC5"/>
<reference evidence="1" key="4">
    <citation type="submission" date="2019-03" db="UniProtKB">
        <authorList>
            <consortium name="EnsemblPlants"/>
        </authorList>
    </citation>
    <scope>IDENTIFICATION</scope>
</reference>
<reference evidence="2" key="2">
    <citation type="journal article" date="2017" name="Nat. Plants">
        <title>The Aegilops tauschii genome reveals multiple impacts of transposons.</title>
        <authorList>
            <person name="Zhao G."/>
            <person name="Zou C."/>
            <person name="Li K."/>
            <person name="Wang K."/>
            <person name="Li T."/>
            <person name="Gao L."/>
            <person name="Zhang X."/>
            <person name="Wang H."/>
            <person name="Yang Z."/>
            <person name="Liu X."/>
            <person name="Jiang W."/>
            <person name="Mao L."/>
            <person name="Kong X."/>
            <person name="Jiao Y."/>
            <person name="Jia J."/>
        </authorList>
    </citation>
    <scope>NUCLEOTIDE SEQUENCE [LARGE SCALE GENOMIC DNA]</scope>
    <source>
        <strain evidence="2">cv. AL8/78</strain>
    </source>
</reference>
<evidence type="ECO:0000313" key="1">
    <source>
        <dbReference type="EnsemblPlants" id="AET3Gv20115600.2"/>
    </source>
</evidence>
<dbReference type="Gramene" id="AET3Gv20115600.2">
    <property type="protein sequence ID" value="AET3Gv20115600.2"/>
    <property type="gene ID" value="AET3Gv20115600"/>
</dbReference>
<reference evidence="1" key="3">
    <citation type="journal article" date="2017" name="Nature">
        <title>Genome sequence of the progenitor of the wheat D genome Aegilops tauschii.</title>
        <authorList>
            <person name="Luo M.C."/>
            <person name="Gu Y.Q."/>
            <person name="Puiu D."/>
            <person name="Wang H."/>
            <person name="Twardziok S.O."/>
            <person name="Deal K.R."/>
            <person name="Huo N."/>
            <person name="Zhu T."/>
            <person name="Wang L."/>
            <person name="Wang Y."/>
            <person name="McGuire P.E."/>
            <person name="Liu S."/>
            <person name="Long H."/>
            <person name="Ramasamy R.K."/>
            <person name="Rodriguez J.C."/>
            <person name="Van S.L."/>
            <person name="Yuan L."/>
            <person name="Wang Z."/>
            <person name="Xia Z."/>
            <person name="Xiao L."/>
            <person name="Anderson O.D."/>
            <person name="Ouyang S."/>
            <person name="Liang Y."/>
            <person name="Zimin A.V."/>
            <person name="Pertea G."/>
            <person name="Qi P."/>
            <person name="Bennetzen J.L."/>
            <person name="Dai X."/>
            <person name="Dawson M.W."/>
            <person name="Muller H.G."/>
            <person name="Kugler K."/>
            <person name="Rivarola-Duarte L."/>
            <person name="Spannagl M."/>
            <person name="Mayer K.F.X."/>
            <person name="Lu F.H."/>
            <person name="Bevan M.W."/>
            <person name="Leroy P."/>
            <person name="Li P."/>
            <person name="You F.M."/>
            <person name="Sun Q."/>
            <person name="Liu Z."/>
            <person name="Lyons E."/>
            <person name="Wicker T."/>
            <person name="Salzberg S.L."/>
            <person name="Devos K.M."/>
            <person name="Dvorak J."/>
        </authorList>
    </citation>
    <scope>NUCLEOTIDE SEQUENCE [LARGE SCALE GENOMIC DNA]</scope>
    <source>
        <strain evidence="1">cv. AL8/78</strain>
    </source>
</reference>
<name>A0A453DVC5_AEGTS</name>
<proteinExistence type="predicted"/>
<reference evidence="2" key="1">
    <citation type="journal article" date="2014" name="Science">
        <title>Ancient hybridizations among the ancestral genomes of bread wheat.</title>
        <authorList>
            <consortium name="International Wheat Genome Sequencing Consortium,"/>
            <person name="Marcussen T."/>
            <person name="Sandve S.R."/>
            <person name="Heier L."/>
            <person name="Spannagl M."/>
            <person name="Pfeifer M."/>
            <person name="Jakobsen K.S."/>
            <person name="Wulff B.B."/>
            <person name="Steuernagel B."/>
            <person name="Mayer K.F."/>
            <person name="Olsen O.A."/>
        </authorList>
    </citation>
    <scope>NUCLEOTIDE SEQUENCE [LARGE SCALE GENOMIC DNA]</scope>
    <source>
        <strain evidence="2">cv. AL8/78</strain>
    </source>
</reference>
<organism evidence="1 2">
    <name type="scientific">Aegilops tauschii subsp. strangulata</name>
    <name type="common">Goatgrass</name>
    <dbReference type="NCBI Taxonomy" id="200361"/>
    <lineage>
        <taxon>Eukaryota</taxon>
        <taxon>Viridiplantae</taxon>
        <taxon>Streptophyta</taxon>
        <taxon>Embryophyta</taxon>
        <taxon>Tracheophyta</taxon>
        <taxon>Spermatophyta</taxon>
        <taxon>Magnoliopsida</taxon>
        <taxon>Liliopsida</taxon>
        <taxon>Poales</taxon>
        <taxon>Poaceae</taxon>
        <taxon>BOP clade</taxon>
        <taxon>Pooideae</taxon>
        <taxon>Triticodae</taxon>
        <taxon>Triticeae</taxon>
        <taxon>Triticinae</taxon>
        <taxon>Aegilops</taxon>
    </lineage>
</organism>
<dbReference type="EnsemblPlants" id="AET3Gv20115600.2">
    <property type="protein sequence ID" value="AET3Gv20115600.2"/>
    <property type="gene ID" value="AET3Gv20115600"/>
</dbReference>
<sequence length="84" mass="9414">VNGGVHRGWRELQEPRCPSPWFSRRSRATIAVVIGALKRSALFSYFVLLLLPSQLSCSLTHFRFMGQATYMGVSAKQATGWVTK</sequence>